<evidence type="ECO:0000256" key="1">
    <source>
        <dbReference type="ARBA" id="ARBA00001933"/>
    </source>
</evidence>
<name>A0ABS1KF16_9FLAO</name>
<dbReference type="InterPro" id="IPR001926">
    <property type="entry name" value="TrpB-like_PALP"/>
</dbReference>
<keyword evidence="5" id="KW-1185">Reference proteome</keyword>
<protein>
    <submittedName>
        <fullName evidence="4">Cysteine synthase family protein</fullName>
    </submittedName>
</protein>
<accession>A0ABS1KF16</accession>
<keyword evidence="2" id="KW-0663">Pyridoxal phosphate</keyword>
<evidence type="ECO:0000313" key="4">
    <source>
        <dbReference type="EMBL" id="MBL0737272.1"/>
    </source>
</evidence>
<dbReference type="InterPro" id="IPR050214">
    <property type="entry name" value="Cys_Synth/Cystath_Beta-Synth"/>
</dbReference>
<comment type="caution">
    <text evidence="4">The sequence shown here is derived from an EMBL/GenBank/DDBJ whole genome shotgun (WGS) entry which is preliminary data.</text>
</comment>
<evidence type="ECO:0000313" key="5">
    <source>
        <dbReference type="Proteomes" id="UP000603728"/>
    </source>
</evidence>
<dbReference type="Pfam" id="PF00291">
    <property type="entry name" value="PALP"/>
    <property type="match status" value="1"/>
</dbReference>
<dbReference type="PANTHER" id="PTHR10314">
    <property type="entry name" value="CYSTATHIONINE BETA-SYNTHASE"/>
    <property type="match status" value="1"/>
</dbReference>
<reference evidence="4 5" key="1">
    <citation type="submission" date="2021-01" db="EMBL/GenBank/DDBJ databases">
        <title>Genome seq and assembly of Flavobacterium sp. GN10.</title>
        <authorList>
            <person name="Chhetri G."/>
        </authorList>
    </citation>
    <scope>NUCLEOTIDE SEQUENCE [LARGE SCALE GENOMIC DNA]</scope>
    <source>
        <strain evidence="4 5">GN10</strain>
    </source>
</reference>
<dbReference type="SUPFAM" id="SSF53686">
    <property type="entry name" value="Tryptophan synthase beta subunit-like PLP-dependent enzymes"/>
    <property type="match status" value="1"/>
</dbReference>
<dbReference type="CDD" id="cd01561">
    <property type="entry name" value="CBS_like"/>
    <property type="match status" value="1"/>
</dbReference>
<organism evidence="4 5">
    <name type="scientific">Flavobacterium tagetis</name>
    <dbReference type="NCBI Taxonomy" id="2801336"/>
    <lineage>
        <taxon>Bacteria</taxon>
        <taxon>Pseudomonadati</taxon>
        <taxon>Bacteroidota</taxon>
        <taxon>Flavobacteriia</taxon>
        <taxon>Flavobacteriales</taxon>
        <taxon>Flavobacteriaceae</taxon>
        <taxon>Flavobacterium</taxon>
    </lineage>
</organism>
<dbReference type="Gene3D" id="3.40.50.1100">
    <property type="match status" value="2"/>
</dbReference>
<evidence type="ECO:0000256" key="2">
    <source>
        <dbReference type="ARBA" id="ARBA00022898"/>
    </source>
</evidence>
<dbReference type="EMBL" id="JAERSF010000002">
    <property type="protein sequence ID" value="MBL0737272.1"/>
    <property type="molecule type" value="Genomic_DNA"/>
</dbReference>
<comment type="cofactor">
    <cofactor evidence="1">
        <name>pyridoxal 5'-phosphate</name>
        <dbReference type="ChEBI" id="CHEBI:597326"/>
    </cofactor>
</comment>
<evidence type="ECO:0000259" key="3">
    <source>
        <dbReference type="Pfam" id="PF00291"/>
    </source>
</evidence>
<dbReference type="Proteomes" id="UP000603728">
    <property type="component" value="Unassembled WGS sequence"/>
</dbReference>
<feature type="domain" description="Tryptophan synthase beta chain-like PALP" evidence="3">
    <location>
        <begin position="12"/>
        <end position="310"/>
    </location>
</feature>
<sequence length="346" mass="38791">MKEEITAYNNVLELIGNTPLIKLNKITEELEGNFYAKVEAFNPGHSSKDRIALYIIEEAERKGILSPGDTIIETTSGNTGFSLAMVSIIKGYNCILAVSSKSSKDKIDMLRSLGAKVYVCPAHVSADDERSYYNVAKRLHEETKGSVYINQYFNQLNIDAHYNTTGPEIWEQTKGQITHLIACSGTGGTISGTAKFLKEKNPNIRILGVDAFGSVLKKYHETREFDSKEIYPYRIEGLGKNLIPSATDFDIIDKFMKVTDEESAHSAREVTRKEGLFVGYTSGAVMQAIKQYAEEGEFTKESNIIAIFPDHGSRYMSKVFSDDWMNEQGFFDSVNEEEAQKIEFVK</sequence>
<gene>
    <name evidence="4" type="ORF">JI750_10270</name>
</gene>
<dbReference type="InterPro" id="IPR036052">
    <property type="entry name" value="TrpB-like_PALP_sf"/>
</dbReference>
<dbReference type="RefSeq" id="WP_202001114.1">
    <property type="nucleotide sequence ID" value="NZ_JAERSF010000002.1"/>
</dbReference>
<proteinExistence type="predicted"/>